<evidence type="ECO:0000313" key="6">
    <source>
        <dbReference type="EMBL" id="MBN9674009.1"/>
    </source>
</evidence>
<keyword evidence="4" id="KW-0804">Transcription</keyword>
<comment type="caution">
    <text evidence="6">The sequence shown here is derived from an EMBL/GenBank/DDBJ whole genome shotgun (WGS) entry which is preliminary data.</text>
</comment>
<dbReference type="InterPro" id="IPR000847">
    <property type="entry name" value="LysR_HTH_N"/>
</dbReference>
<dbReference type="Proteomes" id="UP000664096">
    <property type="component" value="Unassembled WGS sequence"/>
</dbReference>
<dbReference type="Pfam" id="PF03466">
    <property type="entry name" value="LysR_substrate"/>
    <property type="match status" value="1"/>
</dbReference>
<evidence type="ECO:0000256" key="4">
    <source>
        <dbReference type="ARBA" id="ARBA00023163"/>
    </source>
</evidence>
<organism evidence="6 7">
    <name type="scientific">Roseibium aggregatum</name>
    <dbReference type="NCBI Taxonomy" id="187304"/>
    <lineage>
        <taxon>Bacteria</taxon>
        <taxon>Pseudomonadati</taxon>
        <taxon>Pseudomonadota</taxon>
        <taxon>Alphaproteobacteria</taxon>
        <taxon>Hyphomicrobiales</taxon>
        <taxon>Stappiaceae</taxon>
        <taxon>Roseibium</taxon>
    </lineage>
</organism>
<accession>A0A939J7N1</accession>
<dbReference type="InterPro" id="IPR005119">
    <property type="entry name" value="LysR_subst-bd"/>
</dbReference>
<reference evidence="6" key="1">
    <citation type="submission" date="2020-12" db="EMBL/GenBank/DDBJ databases">
        <title>Oil enriched cultivation method for isolating marine PHA-producing bacteria.</title>
        <authorList>
            <person name="Zheng W."/>
            <person name="Yu S."/>
            <person name="Huang Y."/>
        </authorList>
    </citation>
    <scope>NUCLEOTIDE SEQUENCE</scope>
    <source>
        <strain evidence="6">SY-2-12</strain>
    </source>
</reference>
<evidence type="ECO:0000256" key="3">
    <source>
        <dbReference type="ARBA" id="ARBA00023125"/>
    </source>
</evidence>
<dbReference type="Gene3D" id="1.10.10.10">
    <property type="entry name" value="Winged helix-like DNA-binding domain superfamily/Winged helix DNA-binding domain"/>
    <property type="match status" value="1"/>
</dbReference>
<keyword evidence="2" id="KW-0805">Transcription regulation</keyword>
<dbReference type="Gene3D" id="3.40.190.290">
    <property type="match status" value="1"/>
</dbReference>
<dbReference type="PANTHER" id="PTHR30537">
    <property type="entry name" value="HTH-TYPE TRANSCRIPTIONAL REGULATOR"/>
    <property type="match status" value="1"/>
</dbReference>
<dbReference type="SUPFAM" id="SSF46785">
    <property type="entry name" value="Winged helix' DNA-binding domain"/>
    <property type="match status" value="1"/>
</dbReference>
<dbReference type="PANTHER" id="PTHR30537:SF72">
    <property type="entry name" value="LYSR FAMILY TRANSCRIPTIONAL REGULATOR"/>
    <property type="match status" value="1"/>
</dbReference>
<feature type="domain" description="HTH lysR-type" evidence="5">
    <location>
        <begin position="3"/>
        <end position="60"/>
    </location>
</feature>
<dbReference type="InterPro" id="IPR058163">
    <property type="entry name" value="LysR-type_TF_proteobact-type"/>
</dbReference>
<evidence type="ECO:0000256" key="1">
    <source>
        <dbReference type="ARBA" id="ARBA00009437"/>
    </source>
</evidence>
<dbReference type="Pfam" id="PF00126">
    <property type="entry name" value="HTH_1"/>
    <property type="match status" value="1"/>
</dbReference>
<protein>
    <submittedName>
        <fullName evidence="6">LysR family transcriptional regulator</fullName>
    </submittedName>
</protein>
<sequence>MYDRLEAMRLFVRVVERGSFTAAAADLGVARSTATDVIRRLERSLACRLLERTTRHVSPTPDGAAYYKRCLSILADIEDAEGALRGNEPSGDLRVDAHGMLTRTFLLPHLPGFLERYPKLRLQLGQGERLVDLVREGVDCVLRAGVPEDSSLIMKKLADIPEITCASPDYLKRHGMPRSLEDLQGHQTVGFLSSRTGGVLPLDFQVNGEVREVRLPSRVVANDAETVHDLARLGFGLIQAPRYRLREHLENGGLVEVLPNLPPTSLPLAVYYPAHRQLSPGVRAFVDWASEVFSKAEL</sequence>
<name>A0A939J7N1_9HYPH</name>
<gene>
    <name evidence="6" type="ORF">JF539_26870</name>
</gene>
<dbReference type="AlphaFoldDB" id="A0A939J7N1"/>
<dbReference type="InterPro" id="IPR036390">
    <property type="entry name" value="WH_DNA-bd_sf"/>
</dbReference>
<dbReference type="GO" id="GO:0003700">
    <property type="term" value="F:DNA-binding transcription factor activity"/>
    <property type="evidence" value="ECO:0007669"/>
    <property type="project" value="InterPro"/>
</dbReference>
<dbReference type="GO" id="GO:0043565">
    <property type="term" value="F:sequence-specific DNA binding"/>
    <property type="evidence" value="ECO:0007669"/>
    <property type="project" value="TreeGrafter"/>
</dbReference>
<dbReference type="RefSeq" id="WP_207144309.1">
    <property type="nucleotide sequence ID" value="NZ_JAEKJZ010000009.1"/>
</dbReference>
<proteinExistence type="inferred from homology"/>
<evidence type="ECO:0000259" key="5">
    <source>
        <dbReference type="PROSITE" id="PS50931"/>
    </source>
</evidence>
<dbReference type="PROSITE" id="PS50931">
    <property type="entry name" value="HTH_LYSR"/>
    <property type="match status" value="1"/>
</dbReference>
<dbReference type="FunFam" id="1.10.10.10:FF:000001">
    <property type="entry name" value="LysR family transcriptional regulator"/>
    <property type="match status" value="1"/>
</dbReference>
<evidence type="ECO:0000256" key="2">
    <source>
        <dbReference type="ARBA" id="ARBA00023015"/>
    </source>
</evidence>
<keyword evidence="3" id="KW-0238">DNA-binding</keyword>
<dbReference type="GO" id="GO:0006351">
    <property type="term" value="P:DNA-templated transcription"/>
    <property type="evidence" value="ECO:0007669"/>
    <property type="project" value="TreeGrafter"/>
</dbReference>
<dbReference type="InterPro" id="IPR036388">
    <property type="entry name" value="WH-like_DNA-bd_sf"/>
</dbReference>
<dbReference type="EMBL" id="JAEKJZ010000009">
    <property type="protein sequence ID" value="MBN9674009.1"/>
    <property type="molecule type" value="Genomic_DNA"/>
</dbReference>
<dbReference type="SUPFAM" id="SSF53850">
    <property type="entry name" value="Periplasmic binding protein-like II"/>
    <property type="match status" value="1"/>
</dbReference>
<comment type="similarity">
    <text evidence="1">Belongs to the LysR transcriptional regulatory family.</text>
</comment>
<dbReference type="CDD" id="cd08472">
    <property type="entry name" value="PBP2_CrgA_like_3"/>
    <property type="match status" value="1"/>
</dbReference>
<evidence type="ECO:0000313" key="7">
    <source>
        <dbReference type="Proteomes" id="UP000664096"/>
    </source>
</evidence>